<reference evidence="2 3" key="1">
    <citation type="submission" date="2024-01" db="EMBL/GenBank/DDBJ databases">
        <title>Comparative genomics of Cryptococcus and Kwoniella reveals pathogenesis evolution and contrasting modes of karyotype evolution via chromosome fusion or intercentromeric recombination.</title>
        <authorList>
            <person name="Coelho M.A."/>
            <person name="David-Palma M."/>
            <person name="Shea T."/>
            <person name="Bowers K."/>
            <person name="McGinley-Smith S."/>
            <person name="Mohammad A.W."/>
            <person name="Gnirke A."/>
            <person name="Yurkov A.M."/>
            <person name="Nowrousian M."/>
            <person name="Sun S."/>
            <person name="Cuomo C.A."/>
            <person name="Heitman J."/>
        </authorList>
    </citation>
    <scope>NUCLEOTIDE SEQUENCE [LARGE SCALE GENOMIC DNA]</scope>
    <source>
        <strain evidence="2">CBS 11374</strain>
    </source>
</reference>
<name>A0ABZ1CWC2_9TREE</name>
<feature type="compositionally biased region" description="Polar residues" evidence="1">
    <location>
        <begin position="114"/>
        <end position="128"/>
    </location>
</feature>
<sequence length="160" mass="17275">MSSETDAALSNTARITISGLSSCNGKTSLYYPQSQKGVIIMPSSSEVHSIFPVKKGLVEIRLNTESGVLYSLSLKGDKDTQIVDGTTFQVDWTNDGENGKDSTDVVTPSVGILTNQRTSNVPSGPSSLSKRREMYDTGLSIDRPSKRPNLSSNISDSRNR</sequence>
<dbReference type="Proteomes" id="UP001329825">
    <property type="component" value="Chromosome 3"/>
</dbReference>
<keyword evidence="3" id="KW-1185">Reference proteome</keyword>
<dbReference type="EMBL" id="CP141883">
    <property type="protein sequence ID" value="WRT65465.1"/>
    <property type="molecule type" value="Genomic_DNA"/>
</dbReference>
<feature type="region of interest" description="Disordered" evidence="1">
    <location>
        <begin position="114"/>
        <end position="160"/>
    </location>
</feature>
<proteinExistence type="predicted"/>
<feature type="compositionally biased region" description="Polar residues" evidence="1">
    <location>
        <begin position="148"/>
        <end position="160"/>
    </location>
</feature>
<evidence type="ECO:0000313" key="2">
    <source>
        <dbReference type="EMBL" id="WRT65465.1"/>
    </source>
</evidence>
<accession>A0ABZ1CWC2</accession>
<organism evidence="2 3">
    <name type="scientific">Kwoniella shivajii</name>
    <dbReference type="NCBI Taxonomy" id="564305"/>
    <lineage>
        <taxon>Eukaryota</taxon>
        <taxon>Fungi</taxon>
        <taxon>Dikarya</taxon>
        <taxon>Basidiomycota</taxon>
        <taxon>Agaricomycotina</taxon>
        <taxon>Tremellomycetes</taxon>
        <taxon>Tremellales</taxon>
        <taxon>Cryptococcaceae</taxon>
        <taxon>Kwoniella</taxon>
    </lineage>
</organism>
<evidence type="ECO:0000256" key="1">
    <source>
        <dbReference type="SAM" id="MobiDB-lite"/>
    </source>
</evidence>
<dbReference type="RefSeq" id="XP_062790205.1">
    <property type="nucleotide sequence ID" value="XM_062934154.1"/>
</dbReference>
<gene>
    <name evidence="2" type="ORF">IL334_002408</name>
</gene>
<evidence type="ECO:0000313" key="3">
    <source>
        <dbReference type="Proteomes" id="UP001329825"/>
    </source>
</evidence>
<dbReference type="GeneID" id="87954539"/>
<protein>
    <submittedName>
        <fullName evidence="2">Uncharacterized protein</fullName>
    </submittedName>
</protein>